<dbReference type="Proteomes" id="UP000175829">
    <property type="component" value="Unassembled WGS sequence"/>
</dbReference>
<organism evidence="3 4">
    <name type="scientific">Streptomyces qinglanensis</name>
    <dbReference type="NCBI Taxonomy" id="943816"/>
    <lineage>
        <taxon>Bacteria</taxon>
        <taxon>Bacillati</taxon>
        <taxon>Actinomycetota</taxon>
        <taxon>Actinomycetes</taxon>
        <taxon>Kitasatosporales</taxon>
        <taxon>Streptomycetaceae</taxon>
        <taxon>Streptomyces</taxon>
    </lineage>
</organism>
<sequence>MLSPTGWGALVGGTGLVGAGYGFGYPEAAVLGVGCLLAVAAALVRTGRSPRLAARRRVTPRKVARGDRADGSVTLSSAGRRVRRGLEVVDRCGELPLVLRIPPLAAGAEHTVRYALPTGRRGRIALGPLRLERTDPLGLARRVRVFGPGEGGTDTLLVRPRVCPLPVLPSGTAHHVEGPTSDTADEGSLTFHALREYVLGDDLRRVHWRSTARTGTLMVKQLVDVSLPHTTLVLDTRTAAYRTEDDFELAVDCAASVAFAAARSHFPVDVLSETGTVLRTDGAGGNDAEALLDRLALVRRSERASAADAFDGLEQARRRGSLTVITGTGDATGLGALDRVRRRFDRTVVLRTGGGTEDAPHEPSALGSDVPQLRVTALESLVAAWRSEAVR</sequence>
<feature type="domain" description="DUF58" evidence="2">
    <location>
        <begin position="194"/>
        <end position="326"/>
    </location>
</feature>
<dbReference type="InterPro" id="IPR002881">
    <property type="entry name" value="DUF58"/>
</dbReference>
<accession>A0A1E7K6L4</accession>
<dbReference type="PANTHER" id="PTHR34351">
    <property type="entry name" value="SLR1927 PROTEIN-RELATED"/>
    <property type="match status" value="1"/>
</dbReference>
<dbReference type="AlphaFoldDB" id="A0A1E7K6L4"/>
<dbReference type="PANTHER" id="PTHR34351:SF1">
    <property type="entry name" value="SLR1927 PROTEIN"/>
    <property type="match status" value="1"/>
</dbReference>
<evidence type="ECO:0000259" key="2">
    <source>
        <dbReference type="Pfam" id="PF01882"/>
    </source>
</evidence>
<evidence type="ECO:0000313" key="4">
    <source>
        <dbReference type="Proteomes" id="UP000175829"/>
    </source>
</evidence>
<evidence type="ECO:0000313" key="3">
    <source>
        <dbReference type="EMBL" id="OEU99559.1"/>
    </source>
</evidence>
<keyword evidence="1" id="KW-0812">Transmembrane</keyword>
<evidence type="ECO:0000256" key="1">
    <source>
        <dbReference type="SAM" id="Phobius"/>
    </source>
</evidence>
<feature type="transmembrane region" description="Helical" evidence="1">
    <location>
        <begin position="28"/>
        <end position="47"/>
    </location>
</feature>
<keyword evidence="1" id="KW-1133">Transmembrane helix</keyword>
<dbReference type="PATRIC" id="fig|943816.4.peg.3304"/>
<name>A0A1E7K6L4_9ACTN</name>
<keyword evidence="1" id="KW-0472">Membrane</keyword>
<dbReference type="EMBL" id="LJGV01000022">
    <property type="protein sequence ID" value="OEU99559.1"/>
    <property type="molecule type" value="Genomic_DNA"/>
</dbReference>
<comment type="caution">
    <text evidence="3">The sequence shown here is derived from an EMBL/GenBank/DDBJ whole genome shotgun (WGS) entry which is preliminary data.</text>
</comment>
<dbReference type="RefSeq" id="WP_069992375.1">
    <property type="nucleotide sequence ID" value="NZ_LJGV01000022.1"/>
</dbReference>
<gene>
    <name evidence="3" type="ORF">AN217_19015</name>
</gene>
<reference evidence="3 4" key="1">
    <citation type="journal article" date="2016" name="Front. Microbiol.">
        <title>Comparative Genomics Analysis of Streptomyces Species Reveals Their Adaptation to the Marine Environment and Their Diversity at the Genomic Level.</title>
        <authorList>
            <person name="Tian X."/>
            <person name="Zhang Z."/>
            <person name="Yang T."/>
            <person name="Chen M."/>
            <person name="Li J."/>
            <person name="Chen F."/>
            <person name="Yang J."/>
            <person name="Li W."/>
            <person name="Zhang B."/>
            <person name="Zhang Z."/>
            <person name="Wu J."/>
            <person name="Zhang C."/>
            <person name="Long L."/>
            <person name="Xiao J."/>
        </authorList>
    </citation>
    <scope>NUCLEOTIDE SEQUENCE [LARGE SCALE GENOMIC DNA]</scope>
    <source>
        <strain evidence="3 4">SCSIO M10379</strain>
    </source>
</reference>
<protein>
    <recommendedName>
        <fullName evidence="2">DUF58 domain-containing protein</fullName>
    </recommendedName>
</protein>
<dbReference type="Pfam" id="PF01882">
    <property type="entry name" value="DUF58"/>
    <property type="match status" value="1"/>
</dbReference>
<proteinExistence type="predicted"/>